<feature type="transmembrane region" description="Helical" evidence="1">
    <location>
        <begin position="198"/>
        <end position="219"/>
    </location>
</feature>
<dbReference type="Proteomes" id="UP000689195">
    <property type="component" value="Unassembled WGS sequence"/>
</dbReference>
<keyword evidence="2" id="KW-0732">Signal</keyword>
<feature type="signal peptide" evidence="2">
    <location>
        <begin position="1"/>
        <end position="19"/>
    </location>
</feature>
<keyword evidence="1" id="KW-0812">Transmembrane</keyword>
<gene>
    <name evidence="3" type="ORF">PPENT_87.1.T0280118</name>
</gene>
<keyword evidence="1" id="KW-0472">Membrane</keyword>
<dbReference type="OrthoDB" id="300391at2759"/>
<name>A0A8S1TZG6_9CILI</name>
<keyword evidence="1" id="KW-1133">Transmembrane helix</keyword>
<sequence length="238" mass="28201">MLHLFVFVAMILVVQNTQSNDKKMTYKEQNEDLAISTNIFNSCIIISYNYLTQEDGKIENELNKIMQAYDDIYDLEERILQQYIASKRIKLEAAKHCVKKQTSQGAQKILSELQNKSFNAKNYYHMMNGFELTNFFNRQVEYKFTRDEDTLFQIMEEFLTKLRKASGIDELELNDLYPQLKNDELKTRIFGVAIESSWLSYMVFFSVAFVIILIMKYAYDTLQDSQKRNSKRQKKQKN</sequence>
<evidence type="ECO:0008006" key="5">
    <source>
        <dbReference type="Google" id="ProtNLM"/>
    </source>
</evidence>
<dbReference type="AlphaFoldDB" id="A0A8S1TZG6"/>
<proteinExistence type="predicted"/>
<evidence type="ECO:0000313" key="4">
    <source>
        <dbReference type="Proteomes" id="UP000689195"/>
    </source>
</evidence>
<comment type="caution">
    <text evidence="3">The sequence shown here is derived from an EMBL/GenBank/DDBJ whole genome shotgun (WGS) entry which is preliminary data.</text>
</comment>
<dbReference type="EMBL" id="CAJJDO010000028">
    <property type="protein sequence ID" value="CAD8156076.1"/>
    <property type="molecule type" value="Genomic_DNA"/>
</dbReference>
<evidence type="ECO:0000256" key="1">
    <source>
        <dbReference type="SAM" id="Phobius"/>
    </source>
</evidence>
<keyword evidence="4" id="KW-1185">Reference proteome</keyword>
<evidence type="ECO:0000256" key="2">
    <source>
        <dbReference type="SAM" id="SignalP"/>
    </source>
</evidence>
<protein>
    <recommendedName>
        <fullName evidence="5">Transmembrane protein</fullName>
    </recommendedName>
</protein>
<reference evidence="3" key="1">
    <citation type="submission" date="2021-01" db="EMBL/GenBank/DDBJ databases">
        <authorList>
            <consortium name="Genoscope - CEA"/>
            <person name="William W."/>
        </authorList>
    </citation>
    <scope>NUCLEOTIDE SEQUENCE</scope>
</reference>
<feature type="chain" id="PRO_5035716045" description="Transmembrane protein" evidence="2">
    <location>
        <begin position="20"/>
        <end position="238"/>
    </location>
</feature>
<organism evidence="3 4">
    <name type="scientific">Paramecium pentaurelia</name>
    <dbReference type="NCBI Taxonomy" id="43138"/>
    <lineage>
        <taxon>Eukaryota</taxon>
        <taxon>Sar</taxon>
        <taxon>Alveolata</taxon>
        <taxon>Ciliophora</taxon>
        <taxon>Intramacronucleata</taxon>
        <taxon>Oligohymenophorea</taxon>
        <taxon>Peniculida</taxon>
        <taxon>Parameciidae</taxon>
        <taxon>Paramecium</taxon>
    </lineage>
</organism>
<evidence type="ECO:0000313" key="3">
    <source>
        <dbReference type="EMBL" id="CAD8156076.1"/>
    </source>
</evidence>
<accession>A0A8S1TZG6</accession>